<keyword evidence="3" id="KW-0472">Membrane</keyword>
<accession>A0A9D9HYJ6</accession>
<dbReference type="EMBL" id="JADIML010000018">
    <property type="protein sequence ID" value="MBO8462420.1"/>
    <property type="molecule type" value="Genomic_DNA"/>
</dbReference>
<keyword evidence="3" id="KW-0812">Transmembrane</keyword>
<keyword evidence="3" id="KW-1133">Transmembrane helix</keyword>
<evidence type="ECO:0000256" key="3">
    <source>
        <dbReference type="SAM" id="Phobius"/>
    </source>
</evidence>
<sequence length="154" mass="17889">MGEKQRNLEIYDGNAVRSYPEESPIRRGVSPRKQNRSRSVRRNQARARSFSKGYTILLAVAVVATLAMCVHYITAQSQLIYQNKHMASLEQKLNNLVDENNATKERLQSLMDLDYIYKVATKKLGMIYAGEDQIIYYDSQSKDYLRQYEEIPEE</sequence>
<evidence type="ECO:0000313" key="5">
    <source>
        <dbReference type="Proteomes" id="UP000823618"/>
    </source>
</evidence>
<proteinExistence type="predicted"/>
<evidence type="ECO:0000313" key="4">
    <source>
        <dbReference type="EMBL" id="MBO8462420.1"/>
    </source>
</evidence>
<gene>
    <name evidence="4" type="ORF">IAC13_00645</name>
</gene>
<reference evidence="4" key="2">
    <citation type="journal article" date="2021" name="PeerJ">
        <title>Extensive microbial diversity within the chicken gut microbiome revealed by metagenomics and culture.</title>
        <authorList>
            <person name="Gilroy R."/>
            <person name="Ravi A."/>
            <person name="Getino M."/>
            <person name="Pursley I."/>
            <person name="Horton D.L."/>
            <person name="Alikhan N.F."/>
            <person name="Baker D."/>
            <person name="Gharbi K."/>
            <person name="Hall N."/>
            <person name="Watson M."/>
            <person name="Adriaenssens E.M."/>
            <person name="Foster-Nyarko E."/>
            <person name="Jarju S."/>
            <person name="Secka A."/>
            <person name="Antonio M."/>
            <person name="Oren A."/>
            <person name="Chaudhuri R.R."/>
            <person name="La Ragione R."/>
            <person name="Hildebrand F."/>
            <person name="Pallen M.J."/>
        </authorList>
    </citation>
    <scope>NUCLEOTIDE SEQUENCE</scope>
    <source>
        <strain evidence="4">E3-2379</strain>
    </source>
</reference>
<dbReference type="AlphaFoldDB" id="A0A9D9HYJ6"/>
<dbReference type="Proteomes" id="UP000823618">
    <property type="component" value="Unassembled WGS sequence"/>
</dbReference>
<name>A0A9D9HYJ6_9FIRM</name>
<feature type="coiled-coil region" evidence="1">
    <location>
        <begin position="86"/>
        <end position="113"/>
    </location>
</feature>
<evidence type="ECO:0000256" key="1">
    <source>
        <dbReference type="SAM" id="Coils"/>
    </source>
</evidence>
<organism evidence="4 5">
    <name type="scientific">Candidatus Scybalomonas excrementavium</name>
    <dbReference type="NCBI Taxonomy" id="2840943"/>
    <lineage>
        <taxon>Bacteria</taxon>
        <taxon>Bacillati</taxon>
        <taxon>Bacillota</taxon>
        <taxon>Clostridia</taxon>
        <taxon>Lachnospirales</taxon>
        <taxon>Lachnospiraceae</taxon>
        <taxon>Lachnospiraceae incertae sedis</taxon>
        <taxon>Candidatus Scybalomonas</taxon>
    </lineage>
</organism>
<feature type="transmembrane region" description="Helical" evidence="3">
    <location>
        <begin position="54"/>
        <end position="74"/>
    </location>
</feature>
<protein>
    <submittedName>
        <fullName evidence="4">Septum formation initiator family protein</fullName>
    </submittedName>
</protein>
<evidence type="ECO:0000256" key="2">
    <source>
        <dbReference type="SAM" id="MobiDB-lite"/>
    </source>
</evidence>
<reference evidence="4" key="1">
    <citation type="submission" date="2020-10" db="EMBL/GenBank/DDBJ databases">
        <authorList>
            <person name="Gilroy R."/>
        </authorList>
    </citation>
    <scope>NUCLEOTIDE SEQUENCE</scope>
    <source>
        <strain evidence="4">E3-2379</strain>
    </source>
</reference>
<feature type="region of interest" description="Disordered" evidence="2">
    <location>
        <begin position="19"/>
        <end position="44"/>
    </location>
</feature>
<feature type="compositionally biased region" description="Basic residues" evidence="2">
    <location>
        <begin position="29"/>
        <end position="44"/>
    </location>
</feature>
<comment type="caution">
    <text evidence="4">The sequence shown here is derived from an EMBL/GenBank/DDBJ whole genome shotgun (WGS) entry which is preliminary data.</text>
</comment>
<dbReference type="Pfam" id="PF04977">
    <property type="entry name" value="DivIC"/>
    <property type="match status" value="1"/>
</dbReference>
<keyword evidence="1" id="KW-0175">Coiled coil</keyword>
<dbReference type="InterPro" id="IPR007060">
    <property type="entry name" value="FtsL/DivIC"/>
</dbReference>